<dbReference type="EC" id="2.1.1.-" evidence="6"/>
<evidence type="ECO:0000256" key="2">
    <source>
        <dbReference type="ARBA" id="ARBA00022603"/>
    </source>
</evidence>
<evidence type="ECO:0000313" key="7">
    <source>
        <dbReference type="Proteomes" id="UP001595699"/>
    </source>
</evidence>
<dbReference type="GO" id="GO:0008168">
    <property type="term" value="F:methyltransferase activity"/>
    <property type="evidence" value="ECO:0007669"/>
    <property type="project" value="UniProtKB-KW"/>
</dbReference>
<gene>
    <name evidence="6" type="ORF">ACFOUW_03050</name>
</gene>
<comment type="similarity">
    <text evidence="1">Belongs to the methyltransferase superfamily.</text>
</comment>
<dbReference type="InterPro" id="IPR051052">
    <property type="entry name" value="Diverse_substrate_MTase"/>
</dbReference>
<dbReference type="SUPFAM" id="SSF53335">
    <property type="entry name" value="S-adenosyl-L-methionine-dependent methyltransferases"/>
    <property type="match status" value="1"/>
</dbReference>
<dbReference type="InterPro" id="IPR013216">
    <property type="entry name" value="Methyltransf_11"/>
</dbReference>
<dbReference type="CDD" id="cd02440">
    <property type="entry name" value="AdoMet_MTases"/>
    <property type="match status" value="1"/>
</dbReference>
<dbReference type="Proteomes" id="UP001595699">
    <property type="component" value="Unassembled WGS sequence"/>
</dbReference>
<dbReference type="EMBL" id="JBHRZH010000004">
    <property type="protein sequence ID" value="MFC3759799.1"/>
    <property type="molecule type" value="Genomic_DNA"/>
</dbReference>
<evidence type="ECO:0000313" key="6">
    <source>
        <dbReference type="EMBL" id="MFC3759799.1"/>
    </source>
</evidence>
<dbReference type="PANTHER" id="PTHR44942">
    <property type="entry name" value="METHYLTRANSF_11 DOMAIN-CONTAINING PROTEIN"/>
    <property type="match status" value="1"/>
</dbReference>
<reference evidence="7" key="1">
    <citation type="journal article" date="2019" name="Int. J. Syst. Evol. Microbiol.">
        <title>The Global Catalogue of Microorganisms (GCM) 10K type strain sequencing project: providing services to taxonomists for standard genome sequencing and annotation.</title>
        <authorList>
            <consortium name="The Broad Institute Genomics Platform"/>
            <consortium name="The Broad Institute Genome Sequencing Center for Infectious Disease"/>
            <person name="Wu L."/>
            <person name="Ma J."/>
        </authorList>
    </citation>
    <scope>NUCLEOTIDE SEQUENCE [LARGE SCALE GENOMIC DNA]</scope>
    <source>
        <strain evidence="7">CGMCC 4.7241</strain>
    </source>
</reference>
<keyword evidence="2 6" id="KW-0489">Methyltransferase</keyword>
<feature type="region of interest" description="Disordered" evidence="4">
    <location>
        <begin position="250"/>
        <end position="277"/>
    </location>
</feature>
<dbReference type="RefSeq" id="WP_205120363.1">
    <property type="nucleotide sequence ID" value="NZ_JAFBCM010000001.1"/>
</dbReference>
<protein>
    <submittedName>
        <fullName evidence="6">Class I SAM-dependent methyltransferase</fullName>
        <ecNumber evidence="6">2.1.1.-</ecNumber>
    </submittedName>
</protein>
<sequence>MKPVDYDARQHQNYARGRAMSPATLRSWMDVFALRLPARRPLSGLDLGSGTGRLSPALASTFGPLVGVEPSARMRAHAPAHPLVRYLAGSAESIPLAAESVAYTVMYLSWHHVQDKPLASRELARVTRPGGVLFLRSQFSDRMPRLWWLEHFPRGYEVDAAMYDTVDSVSSLLASAGWHVEELTSVTSPSSLTRAEELSRLRYRTLSTFEQLTDEEIRVGFDRLERAVASAPDEPVPVYPEQLLVATRLDSPQFRRLHPPGRGSEEPEGMPQPPFGG</sequence>
<name>A0ABV7Y4V2_9ACTN</name>
<proteinExistence type="inferred from homology"/>
<comment type="caution">
    <text evidence="6">The sequence shown here is derived from an EMBL/GenBank/DDBJ whole genome shotgun (WGS) entry which is preliminary data.</text>
</comment>
<evidence type="ECO:0000259" key="5">
    <source>
        <dbReference type="Pfam" id="PF08241"/>
    </source>
</evidence>
<evidence type="ECO:0000256" key="1">
    <source>
        <dbReference type="ARBA" id="ARBA00008361"/>
    </source>
</evidence>
<keyword evidence="3 6" id="KW-0808">Transferase</keyword>
<accession>A0ABV7Y4V2</accession>
<organism evidence="6 7">
    <name type="scientific">Tenggerimyces flavus</name>
    <dbReference type="NCBI Taxonomy" id="1708749"/>
    <lineage>
        <taxon>Bacteria</taxon>
        <taxon>Bacillati</taxon>
        <taxon>Actinomycetota</taxon>
        <taxon>Actinomycetes</taxon>
        <taxon>Propionibacteriales</taxon>
        <taxon>Nocardioidaceae</taxon>
        <taxon>Tenggerimyces</taxon>
    </lineage>
</organism>
<evidence type="ECO:0000256" key="4">
    <source>
        <dbReference type="SAM" id="MobiDB-lite"/>
    </source>
</evidence>
<dbReference type="InterPro" id="IPR029063">
    <property type="entry name" value="SAM-dependent_MTases_sf"/>
</dbReference>
<dbReference type="Gene3D" id="3.40.50.150">
    <property type="entry name" value="Vaccinia Virus protein VP39"/>
    <property type="match status" value="1"/>
</dbReference>
<dbReference type="Pfam" id="PF08241">
    <property type="entry name" value="Methyltransf_11"/>
    <property type="match status" value="1"/>
</dbReference>
<keyword evidence="7" id="KW-1185">Reference proteome</keyword>
<evidence type="ECO:0000256" key="3">
    <source>
        <dbReference type="ARBA" id="ARBA00022679"/>
    </source>
</evidence>
<feature type="domain" description="Methyltransferase type 11" evidence="5">
    <location>
        <begin position="45"/>
        <end position="135"/>
    </location>
</feature>
<dbReference type="PANTHER" id="PTHR44942:SF4">
    <property type="entry name" value="METHYLTRANSFERASE TYPE 11 DOMAIN-CONTAINING PROTEIN"/>
    <property type="match status" value="1"/>
</dbReference>
<dbReference type="GO" id="GO:0032259">
    <property type="term" value="P:methylation"/>
    <property type="evidence" value="ECO:0007669"/>
    <property type="project" value="UniProtKB-KW"/>
</dbReference>